<dbReference type="HOGENOM" id="CLU_3306030_0_0_4"/>
<evidence type="ECO:0000256" key="1">
    <source>
        <dbReference type="SAM" id="MobiDB-lite"/>
    </source>
</evidence>
<evidence type="ECO:0000313" key="3">
    <source>
        <dbReference type="Proteomes" id="UP000013966"/>
    </source>
</evidence>
<reference evidence="2 3" key="2">
    <citation type="journal article" date="2018" name="Int. J. Syst. Evol. Microbiol.">
        <title>Burkholderia insecticola sp. nov., a gut symbiotic bacterium of the bean bug Riptortus pedestris.</title>
        <authorList>
            <person name="Takeshita K."/>
            <person name="Tamaki H."/>
            <person name="Ohbayashi T."/>
            <person name="Meng X.-Y."/>
            <person name="Sone T."/>
            <person name="Mitani Y."/>
            <person name="Peeters C."/>
            <person name="Kikuchi Y."/>
            <person name="Vandamme P."/>
        </authorList>
    </citation>
    <scope>NUCLEOTIDE SEQUENCE [LARGE SCALE GENOMIC DNA]</scope>
    <source>
        <strain evidence="2">RPE64</strain>
    </source>
</reference>
<accession>R4WX51</accession>
<evidence type="ECO:0000313" key="2">
    <source>
        <dbReference type="EMBL" id="BAN25690.1"/>
    </source>
</evidence>
<dbReference type="EMBL" id="AP013059">
    <property type="protein sequence ID" value="BAN25690.1"/>
    <property type="molecule type" value="Genomic_DNA"/>
</dbReference>
<dbReference type="KEGG" id="buo:BRPE64_BCDS10290"/>
<name>R4WX51_9BURK</name>
<gene>
    <name evidence="2" type="ORF">BRPE64_BCDS10290</name>
</gene>
<reference evidence="2 3" key="1">
    <citation type="journal article" date="2013" name="Genome Announc.">
        <title>Complete Genome Sequence of Burkholderia sp. Strain RPE64, Bacterial Symbiont of the Bean Bug Riptortus pedestris.</title>
        <authorList>
            <person name="Shibata T.F."/>
            <person name="Maeda T."/>
            <person name="Nikoh N."/>
            <person name="Yamaguchi K."/>
            <person name="Oshima K."/>
            <person name="Hattori M."/>
            <person name="Nishiyama T."/>
            <person name="Hasebe M."/>
            <person name="Fukatsu T."/>
            <person name="Kikuchi Y."/>
            <person name="Shigenobu S."/>
        </authorList>
    </citation>
    <scope>NUCLEOTIDE SEQUENCE [LARGE SCALE GENOMIC DNA]</scope>
</reference>
<feature type="region of interest" description="Disordered" evidence="1">
    <location>
        <begin position="1"/>
        <end position="22"/>
    </location>
</feature>
<dbReference type="STRING" id="758793.BRPE64_BCDS10290"/>
<dbReference type="PATRIC" id="fig|758793.3.peg.3938"/>
<organism evidence="2 3">
    <name type="scientific">Caballeronia insecticola</name>
    <dbReference type="NCBI Taxonomy" id="758793"/>
    <lineage>
        <taxon>Bacteria</taxon>
        <taxon>Pseudomonadati</taxon>
        <taxon>Pseudomonadota</taxon>
        <taxon>Betaproteobacteria</taxon>
        <taxon>Burkholderiales</taxon>
        <taxon>Burkholderiaceae</taxon>
        <taxon>Caballeronia</taxon>
    </lineage>
</organism>
<proteinExistence type="predicted"/>
<keyword evidence="3" id="KW-1185">Reference proteome</keyword>
<feature type="compositionally biased region" description="Basic residues" evidence="1">
    <location>
        <begin position="11"/>
        <end position="22"/>
    </location>
</feature>
<protein>
    <submittedName>
        <fullName evidence="2">Uncharacterized protein</fullName>
    </submittedName>
</protein>
<dbReference type="Proteomes" id="UP000013966">
    <property type="component" value="Chromosome 2"/>
</dbReference>
<sequence>MGGQVRFCRDRGRRRASVRRRAPAVANSTVHAYSICRQT</sequence>
<dbReference type="AlphaFoldDB" id="R4WX51"/>